<organism evidence="2 3">
    <name type="scientific">Diplodia intermedia</name>
    <dbReference type="NCBI Taxonomy" id="856260"/>
    <lineage>
        <taxon>Eukaryota</taxon>
        <taxon>Fungi</taxon>
        <taxon>Dikarya</taxon>
        <taxon>Ascomycota</taxon>
        <taxon>Pezizomycotina</taxon>
        <taxon>Dothideomycetes</taxon>
        <taxon>Dothideomycetes incertae sedis</taxon>
        <taxon>Botryosphaeriales</taxon>
        <taxon>Botryosphaeriaceae</taxon>
        <taxon>Diplodia</taxon>
    </lineage>
</organism>
<feature type="compositionally biased region" description="Basic residues" evidence="1">
    <location>
        <begin position="41"/>
        <end position="50"/>
    </location>
</feature>
<protein>
    <submittedName>
        <fullName evidence="2">Uncharacterized protein</fullName>
    </submittedName>
</protein>
<feature type="region of interest" description="Disordered" evidence="1">
    <location>
        <begin position="1"/>
        <end position="105"/>
    </location>
</feature>
<sequence>MTRKKTRGPSDTSGSPAGTTTPLAQSAVNSSNWTFSDTVHRSRAGSHSARRIFTVSMDPEKKEPSSSAKAASDTPTPAQRKKHKSKSKSKDKATAKSKVRKPVEVPRVRASTPFLFEAWENRTTAKGLREQYPYAFRCDGQPLKDYRKKFEDMRAEKKALSMIAQGSIAQPSSGSSAQQHADDES</sequence>
<name>A0ABR3T9Z9_9PEZI</name>
<evidence type="ECO:0000313" key="2">
    <source>
        <dbReference type="EMBL" id="KAL1636176.1"/>
    </source>
</evidence>
<feature type="compositionally biased region" description="Polar residues" evidence="1">
    <location>
        <begin position="9"/>
        <end position="37"/>
    </location>
</feature>
<dbReference type="Proteomes" id="UP001521184">
    <property type="component" value="Unassembled WGS sequence"/>
</dbReference>
<evidence type="ECO:0000313" key="3">
    <source>
        <dbReference type="Proteomes" id="UP001521184"/>
    </source>
</evidence>
<dbReference type="EMBL" id="JAKEKT020000105">
    <property type="protein sequence ID" value="KAL1636176.1"/>
    <property type="molecule type" value="Genomic_DNA"/>
</dbReference>
<proteinExistence type="predicted"/>
<gene>
    <name evidence="2" type="ORF">SLS58_009944</name>
</gene>
<evidence type="ECO:0000256" key="1">
    <source>
        <dbReference type="SAM" id="MobiDB-lite"/>
    </source>
</evidence>
<feature type="compositionally biased region" description="Polar residues" evidence="1">
    <location>
        <begin position="167"/>
        <end position="179"/>
    </location>
</feature>
<comment type="caution">
    <text evidence="2">The sequence shown here is derived from an EMBL/GenBank/DDBJ whole genome shotgun (WGS) entry which is preliminary data.</text>
</comment>
<feature type="region of interest" description="Disordered" evidence="1">
    <location>
        <begin position="165"/>
        <end position="185"/>
    </location>
</feature>
<reference evidence="2 3" key="1">
    <citation type="journal article" date="2023" name="Plant Dis.">
        <title>First Report of Diplodia intermedia Causing Canker and Dieback Diseases on Apple Trees in Canada.</title>
        <authorList>
            <person name="Ellouze W."/>
            <person name="Ilyukhin E."/>
            <person name="Sulman M."/>
            <person name="Ali S."/>
        </authorList>
    </citation>
    <scope>NUCLEOTIDE SEQUENCE [LARGE SCALE GENOMIC DNA]</scope>
    <source>
        <strain evidence="2 3">M45-28</strain>
    </source>
</reference>
<keyword evidence="3" id="KW-1185">Reference proteome</keyword>
<accession>A0ABR3T9Z9</accession>